<dbReference type="AlphaFoldDB" id="A0A6F8Y4D4"/>
<dbReference type="InterPro" id="IPR007612">
    <property type="entry name" value="LOR"/>
</dbReference>
<name>A0A6F8Y4D4_9ACTN</name>
<dbReference type="KEGG" id="pfla:Pflav_073300"/>
<evidence type="ECO:0000313" key="2">
    <source>
        <dbReference type="Proteomes" id="UP000502508"/>
    </source>
</evidence>
<dbReference type="Pfam" id="PF04525">
    <property type="entry name" value="LOR"/>
    <property type="match status" value="1"/>
</dbReference>
<gene>
    <name evidence="1" type="ORF">Pflav_073300</name>
</gene>
<dbReference type="EMBL" id="AP022870">
    <property type="protein sequence ID" value="BCB80920.1"/>
    <property type="molecule type" value="Genomic_DNA"/>
</dbReference>
<dbReference type="Proteomes" id="UP000502508">
    <property type="component" value="Chromosome"/>
</dbReference>
<organism evidence="1 2">
    <name type="scientific">Phytohabitans flavus</name>
    <dbReference type="NCBI Taxonomy" id="1076124"/>
    <lineage>
        <taxon>Bacteria</taxon>
        <taxon>Bacillati</taxon>
        <taxon>Actinomycetota</taxon>
        <taxon>Actinomycetes</taxon>
        <taxon>Micromonosporales</taxon>
        <taxon>Micromonosporaceae</taxon>
    </lineage>
</organism>
<reference evidence="1 2" key="1">
    <citation type="submission" date="2020-03" db="EMBL/GenBank/DDBJ databases">
        <title>Whole genome shotgun sequence of Phytohabitans flavus NBRC 107702.</title>
        <authorList>
            <person name="Komaki H."/>
            <person name="Tamura T."/>
        </authorList>
    </citation>
    <scope>NUCLEOTIDE SEQUENCE [LARGE SCALE GENOMIC DNA]</scope>
    <source>
        <strain evidence="1 2">NBRC 107702</strain>
    </source>
</reference>
<reference evidence="1 2" key="2">
    <citation type="submission" date="2020-03" db="EMBL/GenBank/DDBJ databases">
        <authorList>
            <person name="Ichikawa N."/>
            <person name="Kimura A."/>
            <person name="Kitahashi Y."/>
            <person name="Uohara A."/>
        </authorList>
    </citation>
    <scope>NUCLEOTIDE SEQUENCE [LARGE SCALE GENOMIC DNA]</scope>
    <source>
        <strain evidence="1 2">NBRC 107702</strain>
    </source>
</reference>
<accession>A0A6F8Y4D4</accession>
<sequence length="184" mass="20127">MDLQQLQSVQEFVVRQSVRMSENRYEVHAVGPDGSEGGVVAFTEQKRADYKRGAVLYTDESGQQPVLSFQASGSVYAVTDAGGAVLGEFRKASGRTAWVVEQPGLPPVTGKETSPTVSTLRKFSGDLFWLPYRFEFAGGRGVEAFTVAKSWSVRDKFTITVSDSQWDRRLVIAVAVAVDAIANR</sequence>
<evidence type="ECO:0000313" key="1">
    <source>
        <dbReference type="EMBL" id="BCB80920.1"/>
    </source>
</evidence>
<dbReference type="RefSeq" id="WP_173040938.1">
    <property type="nucleotide sequence ID" value="NZ_AP022870.1"/>
</dbReference>
<keyword evidence="2" id="KW-1185">Reference proteome</keyword>
<protein>
    <recommendedName>
        <fullName evidence="3">Scramblase</fullName>
    </recommendedName>
</protein>
<proteinExistence type="predicted"/>
<evidence type="ECO:0008006" key="3">
    <source>
        <dbReference type="Google" id="ProtNLM"/>
    </source>
</evidence>